<organism evidence="2 3">
    <name type="scientific">Clohesyomyces aquaticus</name>
    <dbReference type="NCBI Taxonomy" id="1231657"/>
    <lineage>
        <taxon>Eukaryota</taxon>
        <taxon>Fungi</taxon>
        <taxon>Dikarya</taxon>
        <taxon>Ascomycota</taxon>
        <taxon>Pezizomycotina</taxon>
        <taxon>Dothideomycetes</taxon>
        <taxon>Pleosporomycetidae</taxon>
        <taxon>Pleosporales</taxon>
        <taxon>Lindgomycetaceae</taxon>
        <taxon>Clohesyomyces</taxon>
    </lineage>
</organism>
<keyword evidence="1" id="KW-0732">Signal</keyword>
<evidence type="ECO:0000313" key="2">
    <source>
        <dbReference type="EMBL" id="ORY03947.1"/>
    </source>
</evidence>
<dbReference type="Proteomes" id="UP000193144">
    <property type="component" value="Unassembled WGS sequence"/>
</dbReference>
<keyword evidence="3" id="KW-1185">Reference proteome</keyword>
<gene>
    <name evidence="2" type="ORF">BCR34DRAFT_65207</name>
</gene>
<feature type="chain" id="PRO_5012078846" evidence="1">
    <location>
        <begin position="20"/>
        <end position="369"/>
    </location>
</feature>
<proteinExistence type="predicted"/>
<reference evidence="2 3" key="1">
    <citation type="submission" date="2016-07" db="EMBL/GenBank/DDBJ databases">
        <title>Pervasive Adenine N6-methylation of Active Genes in Fungi.</title>
        <authorList>
            <consortium name="DOE Joint Genome Institute"/>
            <person name="Mondo S.J."/>
            <person name="Dannebaum R.O."/>
            <person name="Kuo R.C."/>
            <person name="Labutti K."/>
            <person name="Haridas S."/>
            <person name="Kuo A."/>
            <person name="Salamov A."/>
            <person name="Ahrendt S.R."/>
            <person name="Lipzen A."/>
            <person name="Sullivan W."/>
            <person name="Andreopoulos W.B."/>
            <person name="Clum A."/>
            <person name="Lindquist E."/>
            <person name="Daum C."/>
            <person name="Ramamoorthy G.K."/>
            <person name="Gryganskyi A."/>
            <person name="Culley D."/>
            <person name="Magnuson J.K."/>
            <person name="James T.Y."/>
            <person name="O'Malley M.A."/>
            <person name="Stajich J.E."/>
            <person name="Spatafora J.W."/>
            <person name="Visel A."/>
            <person name="Grigoriev I.V."/>
        </authorList>
    </citation>
    <scope>NUCLEOTIDE SEQUENCE [LARGE SCALE GENOMIC DNA]</scope>
    <source>
        <strain evidence="2 3">CBS 115471</strain>
    </source>
</reference>
<dbReference type="AlphaFoldDB" id="A0A1Y1Z1Y1"/>
<evidence type="ECO:0000256" key="1">
    <source>
        <dbReference type="SAM" id="SignalP"/>
    </source>
</evidence>
<protein>
    <submittedName>
        <fullName evidence="2">Uncharacterized protein</fullName>
    </submittedName>
</protein>
<sequence length="369" mass="36187">MMKLTVAFLAALAVADASGAHGRRHVRRQYGYGGYSESSAAPAGFTNSSSAATPASSTALPVGVSSSVVVASESSVAIPTFVGTGYGSSSGADSTALPAATSSSLPTFPSSGTIPTYVGTGSAVSSAVAETPATTAAPTFPSTGFSFPVTGVVNSTAGAEELVTSIVYSTQVFTVTSCGSTVSDCPAKSTVMVTSVVAVGTTVCPKASLTPTAAGSSALPAQSSLSPSALVEISSTPASEITHKVTKTYTYTVGTGSVAHPTTTEVVETSTETVYKTIYLTKPAGSIALPTATPAETLEGTTTVSSTSTTTKYITVYPTPAASSAEGLGSVVPTGPGGVVPTGPAGGECLPPVTVTVTAQETVYVVSGP</sequence>
<accession>A0A1Y1Z1Y1</accession>
<dbReference type="EMBL" id="MCFA01000141">
    <property type="protein sequence ID" value="ORY03947.1"/>
    <property type="molecule type" value="Genomic_DNA"/>
</dbReference>
<evidence type="ECO:0000313" key="3">
    <source>
        <dbReference type="Proteomes" id="UP000193144"/>
    </source>
</evidence>
<comment type="caution">
    <text evidence="2">The sequence shown here is derived from an EMBL/GenBank/DDBJ whole genome shotgun (WGS) entry which is preliminary data.</text>
</comment>
<dbReference type="OrthoDB" id="3923593at2759"/>
<feature type="signal peptide" evidence="1">
    <location>
        <begin position="1"/>
        <end position="19"/>
    </location>
</feature>
<name>A0A1Y1Z1Y1_9PLEO</name>